<dbReference type="RefSeq" id="WP_146560870.1">
    <property type="nucleotide sequence ID" value="NZ_VIGW01000004.1"/>
</dbReference>
<dbReference type="InterPro" id="IPR051554">
    <property type="entry name" value="Acetyltransferase_Eis"/>
</dbReference>
<dbReference type="Pfam" id="PF13530">
    <property type="entry name" value="SCP2_2"/>
    <property type="match status" value="1"/>
</dbReference>
<dbReference type="Gene3D" id="3.30.1050.10">
    <property type="entry name" value="SCP2 sterol-binding domain"/>
    <property type="match status" value="1"/>
</dbReference>
<feature type="domain" description="N-acetyltransferase" evidence="1">
    <location>
        <begin position="7"/>
        <end position="197"/>
    </location>
</feature>
<dbReference type="GO" id="GO:0030649">
    <property type="term" value="P:aminoglycoside antibiotic catabolic process"/>
    <property type="evidence" value="ECO:0007669"/>
    <property type="project" value="TreeGrafter"/>
</dbReference>
<dbReference type="EMBL" id="VIGW01000004">
    <property type="protein sequence ID" value="TWS19547.1"/>
    <property type="molecule type" value="Genomic_DNA"/>
</dbReference>
<dbReference type="Pfam" id="PF17668">
    <property type="entry name" value="Acetyltransf_17"/>
    <property type="match status" value="1"/>
</dbReference>
<dbReference type="OrthoDB" id="8399956at2"/>
<organism evidence="2 3">
    <name type="scientific">Tsukamurella asaccharolytica</name>
    <dbReference type="NCBI Taxonomy" id="2592067"/>
    <lineage>
        <taxon>Bacteria</taxon>
        <taxon>Bacillati</taxon>
        <taxon>Actinomycetota</taxon>
        <taxon>Actinomycetes</taxon>
        <taxon>Mycobacteriales</taxon>
        <taxon>Tsukamurellaceae</taxon>
        <taxon>Tsukamurella</taxon>
    </lineage>
</organism>
<protein>
    <submittedName>
        <fullName evidence="2">GNAT family N-acetyltransferase</fullName>
    </submittedName>
</protein>
<dbReference type="InterPro" id="IPR016181">
    <property type="entry name" value="Acyl_CoA_acyltransferase"/>
</dbReference>
<evidence type="ECO:0000313" key="3">
    <source>
        <dbReference type="Proteomes" id="UP000317291"/>
    </source>
</evidence>
<comment type="caution">
    <text evidence="2">The sequence shown here is derived from an EMBL/GenBank/DDBJ whole genome shotgun (WGS) entry which is preliminary data.</text>
</comment>
<dbReference type="SUPFAM" id="SSF55718">
    <property type="entry name" value="SCP-like"/>
    <property type="match status" value="1"/>
</dbReference>
<dbReference type="Proteomes" id="UP000317291">
    <property type="component" value="Unassembled WGS sequence"/>
</dbReference>
<sequence>MTGPNGIDFQRVTTQEQLLGFQECATIGFQSRLPDAEQWLAMVSAQLDSLDFRVAVDGERTVGTFLSFDQELTAVGGATVPVRAVSAVTVLPTHRRRGILGTHMRGCLDDARAAGHAAATLIAAEHAIYGRYGFGQSTESVDVRIAVDRGRLPQPPVDEVRFAGGEDYLVASIRIREQLGFPGRVSKLDVEMRRTAGLVSGGDPDETRRVVLRRDGDVAGVLAYTIALKWTDGRPDSTLKVTELLGVDAAAERDLWSFAMSIDWVRWVEAAQRPLDDIVTTVPADPRTVQVANRTDFLWIRPLDVPALFAARTYAAPGRLVLDITDPGFAGAPGPAYGRFLISTDGGAGTCTPTDEPADLALDVTDLGRLWLSDEPVARRVAVGSVRELSDGAAARADLMLFSPRRAWGVELF</sequence>
<evidence type="ECO:0000259" key="1">
    <source>
        <dbReference type="PROSITE" id="PS51186"/>
    </source>
</evidence>
<dbReference type="InterPro" id="IPR025559">
    <property type="entry name" value="Eis_dom"/>
</dbReference>
<keyword evidence="3" id="KW-1185">Reference proteome</keyword>
<reference evidence="2 3" key="1">
    <citation type="submission" date="2019-06" db="EMBL/GenBank/DDBJ databases">
        <title>Tsukamurella conjunctivitidis sp. nov., Tsukamurella assacharolytica sp. nov. and Tsukamurella sputae sp. nov. isolated from patients with conjunctivitis, bacteraemia (lymphoma) and respiratory infection (sputum) in Hong Kong.</title>
        <authorList>
            <person name="Teng J.L.L."/>
            <person name="Lee H.H."/>
            <person name="Fong J.Y.H."/>
            <person name="Fok K.M.N."/>
            <person name="Lau S.K.P."/>
            <person name="Woo P.C.Y."/>
        </authorList>
    </citation>
    <scope>NUCLEOTIDE SEQUENCE [LARGE SCALE GENOMIC DNA]</scope>
    <source>
        <strain evidence="2 3">HKU71</strain>
    </source>
</reference>
<dbReference type="PROSITE" id="PS51186">
    <property type="entry name" value="GNAT"/>
    <property type="match status" value="1"/>
</dbReference>
<dbReference type="InterPro" id="IPR036527">
    <property type="entry name" value="SCP2_sterol-bd_dom_sf"/>
</dbReference>
<gene>
    <name evidence="2" type="ORF">FK529_10195</name>
</gene>
<dbReference type="InterPro" id="IPR000182">
    <property type="entry name" value="GNAT_dom"/>
</dbReference>
<dbReference type="GO" id="GO:0034069">
    <property type="term" value="F:aminoglycoside N-acetyltransferase activity"/>
    <property type="evidence" value="ECO:0007669"/>
    <property type="project" value="TreeGrafter"/>
</dbReference>
<dbReference type="Pfam" id="PF13527">
    <property type="entry name" value="Acetyltransf_9"/>
    <property type="match status" value="1"/>
</dbReference>
<proteinExistence type="predicted"/>
<dbReference type="AlphaFoldDB" id="A0A5C5R8M1"/>
<dbReference type="PANTHER" id="PTHR37817:SF1">
    <property type="entry name" value="N-ACETYLTRANSFERASE EIS"/>
    <property type="match status" value="1"/>
</dbReference>
<keyword evidence="2" id="KW-0808">Transferase</keyword>
<accession>A0A5C5R8M1</accession>
<dbReference type="InterPro" id="IPR041380">
    <property type="entry name" value="Acetyltransf_17"/>
</dbReference>
<dbReference type="Gene3D" id="3.40.630.30">
    <property type="match status" value="2"/>
</dbReference>
<name>A0A5C5R8M1_9ACTN</name>
<evidence type="ECO:0000313" key="2">
    <source>
        <dbReference type="EMBL" id="TWS19547.1"/>
    </source>
</evidence>
<dbReference type="SUPFAM" id="SSF55729">
    <property type="entry name" value="Acyl-CoA N-acyltransferases (Nat)"/>
    <property type="match status" value="1"/>
</dbReference>
<dbReference type="PANTHER" id="PTHR37817">
    <property type="entry name" value="N-ACETYLTRANSFERASE EIS"/>
    <property type="match status" value="1"/>
</dbReference>